<sequence length="101" mass="11345">MDDLPLTLRLVQPSVRQTLLPNQKTLPNPPERLIIVDYCAFTKLSCLVEIKGPRFCLPPCKPHHIRLAQWSPLPGATKAGLEEHATKNLCGAKLSHFRNLK</sequence>
<organism evidence="1 2">
    <name type="scientific">Champsocephalus esox</name>
    <name type="common">pike icefish</name>
    <dbReference type="NCBI Taxonomy" id="159716"/>
    <lineage>
        <taxon>Eukaryota</taxon>
        <taxon>Metazoa</taxon>
        <taxon>Chordata</taxon>
        <taxon>Craniata</taxon>
        <taxon>Vertebrata</taxon>
        <taxon>Euteleostomi</taxon>
        <taxon>Actinopterygii</taxon>
        <taxon>Neopterygii</taxon>
        <taxon>Teleostei</taxon>
        <taxon>Neoteleostei</taxon>
        <taxon>Acanthomorphata</taxon>
        <taxon>Eupercaria</taxon>
        <taxon>Perciformes</taxon>
        <taxon>Notothenioidei</taxon>
        <taxon>Channichthyidae</taxon>
        <taxon>Champsocephalus</taxon>
    </lineage>
</organism>
<protein>
    <submittedName>
        <fullName evidence="1">Uncharacterized protein</fullName>
    </submittedName>
</protein>
<evidence type="ECO:0000313" key="2">
    <source>
        <dbReference type="Proteomes" id="UP001335648"/>
    </source>
</evidence>
<name>A0AAN8C5H5_9TELE</name>
<proteinExistence type="predicted"/>
<accession>A0AAN8C5H5</accession>
<keyword evidence="2" id="KW-1185">Reference proteome</keyword>
<dbReference type="AlphaFoldDB" id="A0AAN8C5H5"/>
<gene>
    <name evidence="1" type="ORF">CesoFtcFv8_010364</name>
</gene>
<evidence type="ECO:0000313" key="1">
    <source>
        <dbReference type="EMBL" id="KAK5897290.1"/>
    </source>
</evidence>
<comment type="caution">
    <text evidence="1">The sequence shown here is derived from an EMBL/GenBank/DDBJ whole genome shotgun (WGS) entry which is preliminary data.</text>
</comment>
<dbReference type="Proteomes" id="UP001335648">
    <property type="component" value="Unassembled WGS sequence"/>
</dbReference>
<dbReference type="EMBL" id="JAULUE010002053">
    <property type="protein sequence ID" value="KAK5897290.1"/>
    <property type="molecule type" value="Genomic_DNA"/>
</dbReference>
<reference evidence="1 2" key="1">
    <citation type="journal article" date="2023" name="Mol. Biol. Evol.">
        <title>Genomics of Secondarily Temperate Adaptation in the Only Non-Antarctic Icefish.</title>
        <authorList>
            <person name="Rivera-Colon A.G."/>
            <person name="Rayamajhi N."/>
            <person name="Minhas B.F."/>
            <person name="Madrigal G."/>
            <person name="Bilyk K.T."/>
            <person name="Yoon V."/>
            <person name="Hune M."/>
            <person name="Gregory S."/>
            <person name="Cheng C.H.C."/>
            <person name="Catchen J.M."/>
        </authorList>
    </citation>
    <scope>NUCLEOTIDE SEQUENCE [LARGE SCALE GENOMIC DNA]</scope>
    <source>
        <strain evidence="1">JC2023a</strain>
    </source>
</reference>